<dbReference type="InterPro" id="IPR029044">
    <property type="entry name" value="Nucleotide-diphossugar_trans"/>
</dbReference>
<keyword evidence="1" id="KW-1133">Transmembrane helix</keyword>
<dbReference type="SUPFAM" id="SSF53448">
    <property type="entry name" value="Nucleotide-diphospho-sugar transferases"/>
    <property type="match status" value="1"/>
</dbReference>
<evidence type="ECO:0000259" key="2">
    <source>
        <dbReference type="Pfam" id="PF00535"/>
    </source>
</evidence>
<accession>A0A7G3G7F6</accession>
<reference evidence="3 4" key="1">
    <citation type="submission" date="2018-01" db="EMBL/GenBank/DDBJ databases">
        <title>Genome sequence of Iodobacter sp. strain PCH194 isolated from Indian Trans-Himalaya.</title>
        <authorList>
            <person name="Kumar V."/>
            <person name="Thakur V."/>
            <person name="Kumar S."/>
            <person name="Singh D."/>
        </authorList>
    </citation>
    <scope>NUCLEOTIDE SEQUENCE [LARGE SCALE GENOMIC DNA]</scope>
    <source>
        <strain evidence="3 4">PCH194</strain>
    </source>
</reference>
<proteinExistence type="predicted"/>
<dbReference type="Pfam" id="PF00535">
    <property type="entry name" value="Glycos_transf_2"/>
    <property type="match status" value="1"/>
</dbReference>
<keyword evidence="4" id="KW-1185">Reference proteome</keyword>
<dbReference type="InterPro" id="IPR001173">
    <property type="entry name" value="Glyco_trans_2-like"/>
</dbReference>
<name>A0A7G3G7F6_9NEIS</name>
<protein>
    <recommendedName>
        <fullName evidence="2">Glycosyltransferase 2-like domain-containing protein</fullName>
    </recommendedName>
</protein>
<dbReference type="Gene3D" id="3.90.550.10">
    <property type="entry name" value="Spore Coat Polysaccharide Biosynthesis Protein SpsA, Chain A"/>
    <property type="match status" value="1"/>
</dbReference>
<evidence type="ECO:0000313" key="3">
    <source>
        <dbReference type="EMBL" id="QBC43122.1"/>
    </source>
</evidence>
<dbReference type="RefSeq" id="WP_130105728.1">
    <property type="nucleotide sequence ID" value="NZ_CP025781.1"/>
</dbReference>
<evidence type="ECO:0000313" key="4">
    <source>
        <dbReference type="Proteomes" id="UP000515917"/>
    </source>
</evidence>
<feature type="transmembrane region" description="Helical" evidence="1">
    <location>
        <begin position="340"/>
        <end position="360"/>
    </location>
</feature>
<dbReference type="CDD" id="cd00761">
    <property type="entry name" value="Glyco_tranf_GTA_type"/>
    <property type="match status" value="1"/>
</dbReference>
<organism evidence="3 4">
    <name type="scientific">Iodobacter fluviatilis</name>
    <dbReference type="NCBI Taxonomy" id="537"/>
    <lineage>
        <taxon>Bacteria</taxon>
        <taxon>Pseudomonadati</taxon>
        <taxon>Pseudomonadota</taxon>
        <taxon>Betaproteobacteria</taxon>
        <taxon>Neisseriales</taxon>
        <taxon>Chitinibacteraceae</taxon>
        <taxon>Iodobacter</taxon>
    </lineage>
</organism>
<dbReference type="EMBL" id="CP025781">
    <property type="protein sequence ID" value="QBC43122.1"/>
    <property type="molecule type" value="Genomic_DNA"/>
</dbReference>
<evidence type="ECO:0000256" key="1">
    <source>
        <dbReference type="SAM" id="Phobius"/>
    </source>
</evidence>
<feature type="domain" description="Glycosyltransferase 2-like" evidence="2">
    <location>
        <begin position="17"/>
        <end position="128"/>
    </location>
</feature>
<sequence>MCKSSWGLRFNVSKLLSIIVPSKNRQELLMAMINHYNCLCREGVEIIIYDNSSLPVQDLSIFGGGIRYIHDSEQLSVGANFSKAIDSANGEFLTIIGDDDEICLKNYDKLLLQLKDTNFDAISAPIFDIKFWRGTSTKFTGVFTEDTLISPNFIGKSLIRIVFLVSSLFRSRMSSFWIMAPDLWAHPKAYFGIVRKKCLIQGLENNGERAVYLSPDAYLMGRMSRFDNIKILTEQLFIPGTSQSSTSHLSNQRSHIGLISEQKHFDINDLKKLPKNVPDSFLPEVIWAASYAAGAGKDTLSKYRVRLIGNYLRLKYGKNIPASLGGGVWSYFSSSGMLAFTYFALNRFMVLLTVLGRYVFSKKTRLT</sequence>
<dbReference type="KEGG" id="ifl:C1H71_05870"/>
<keyword evidence="1" id="KW-0812">Transmembrane</keyword>
<gene>
    <name evidence="3" type="ORF">C1H71_05870</name>
</gene>
<keyword evidence="1" id="KW-0472">Membrane</keyword>
<dbReference type="AlphaFoldDB" id="A0A7G3G7F6"/>
<dbReference type="Proteomes" id="UP000515917">
    <property type="component" value="Chromosome"/>
</dbReference>